<evidence type="ECO:0000256" key="8">
    <source>
        <dbReference type="PROSITE-ProRule" id="PRU00703"/>
    </source>
</evidence>
<feature type="transmembrane region" description="Helical" evidence="9">
    <location>
        <begin position="385"/>
        <end position="406"/>
    </location>
</feature>
<keyword evidence="6 9" id="KW-0472">Membrane</keyword>
<feature type="domain" description="CBS" evidence="11">
    <location>
        <begin position="740"/>
        <end position="797"/>
    </location>
</feature>
<comment type="subcellular location">
    <subcellularLocation>
        <location evidence="1 9">Membrane</location>
        <topology evidence="1 9">Multi-pass membrane protein</topology>
    </subcellularLocation>
</comment>
<evidence type="ECO:0000256" key="4">
    <source>
        <dbReference type="ARBA" id="ARBA00022989"/>
    </source>
</evidence>
<evidence type="ECO:0000313" key="12">
    <source>
        <dbReference type="EMBL" id="ORY13464.1"/>
    </source>
</evidence>
<dbReference type="AlphaFoldDB" id="A0A1Y1ZTA6"/>
<evidence type="ECO:0000313" key="13">
    <source>
        <dbReference type="Proteomes" id="UP000193144"/>
    </source>
</evidence>
<feature type="transmembrane region" description="Helical" evidence="9">
    <location>
        <begin position="172"/>
        <end position="192"/>
    </location>
</feature>
<feature type="transmembrane region" description="Helical" evidence="9">
    <location>
        <begin position="84"/>
        <end position="107"/>
    </location>
</feature>
<feature type="transmembrane region" description="Helical" evidence="9">
    <location>
        <begin position="346"/>
        <end position="365"/>
    </location>
</feature>
<proteinExistence type="inferred from homology"/>
<comment type="similarity">
    <text evidence="9">Belongs to the chloride channel (TC 2.A.49) family.</text>
</comment>
<dbReference type="SUPFAM" id="SSF81340">
    <property type="entry name" value="Clc chloride channel"/>
    <property type="match status" value="1"/>
</dbReference>
<dbReference type="GO" id="GO:0005794">
    <property type="term" value="C:Golgi apparatus"/>
    <property type="evidence" value="ECO:0007669"/>
    <property type="project" value="TreeGrafter"/>
</dbReference>
<evidence type="ECO:0000256" key="9">
    <source>
        <dbReference type="RuleBase" id="RU361221"/>
    </source>
</evidence>
<organism evidence="12 13">
    <name type="scientific">Clohesyomyces aquaticus</name>
    <dbReference type="NCBI Taxonomy" id="1231657"/>
    <lineage>
        <taxon>Eukaryota</taxon>
        <taxon>Fungi</taxon>
        <taxon>Dikarya</taxon>
        <taxon>Ascomycota</taxon>
        <taxon>Pezizomycotina</taxon>
        <taxon>Dothideomycetes</taxon>
        <taxon>Pleosporomycetidae</taxon>
        <taxon>Pleosporales</taxon>
        <taxon>Lindgomycetaceae</taxon>
        <taxon>Clohesyomyces</taxon>
    </lineage>
</organism>
<keyword evidence="5 9" id="KW-0406">Ion transport</keyword>
<evidence type="ECO:0000256" key="7">
    <source>
        <dbReference type="ARBA" id="ARBA00023214"/>
    </source>
</evidence>
<dbReference type="SUPFAM" id="SSF54631">
    <property type="entry name" value="CBS-domain pair"/>
    <property type="match status" value="1"/>
</dbReference>
<dbReference type="CDD" id="cd03684">
    <property type="entry name" value="ClC_3_like"/>
    <property type="match status" value="1"/>
</dbReference>
<sequence length="798" mass="87398">MPPPTEHTALLSPHQYQHHDDETSSRISKDEQMMGKSAVGERLRYNGYVTIDWLHDLVKDSYRYRHLHSLPGLRPRLLTLFDSLSGWLAVILIGTITAFVAFVVDVAEATISDYKLGYCSTNPLLSREACCEGKTPFLITGKGRGGVGKREGKGEEGCQDFKLWTQNFTAAFAVYVALALAFGCLSSGATMLTKGTLPAVSPEDEEIHYTITTPTPNIMDEEKKLVAGKTIYMAAGSGIPEIKTILSGFVIPHYLDLKVLLVKAFGAIFAVATGMCLGKEGPFVHISTCVGYNVGMWFPKYRDNGRKMRELLSAACASGLAVAFGAPIGGVLFSYEEISTYFPRKVLWRAFVCSLFAAIILKALNPTGTGKLVLFETNYGTDYQPVHYIVFAVLGVAGGVFGGLFCKLNFLWSRWFRAFGVIKNHPVFEVFLVVLVTTLLQFPNPLVREPGDIVIKNLLVDCNSHATRHSWICENEARGPDIGAVNWAFVGWLTYGTLVKLVLTIITFGCKVPSGVIIPALDAGALFGRLIGQSITSISPGIFAMVGAAAFLAGVSRMTISLAVIMFELTGQLDYVVPHMIGIIMAKWVADAISEEGVYDLAQTVLGHPFLDPDVGLSIVRRHNLLVEALIPPKQTMNEITVHVPLANKVRASLLKQKLEQLRGRGLMDAGLVLVQVHPHSEIPTLQGYISQSELEFGLTKLVPHSTSYSSPEFEVRLLGSMVDDDPGPDTLEVDLTPFVDRTPLSICAKAPLEYAVEMFSRLGLRYLCVTEEGTSRLVGVIIKKRLVGFLEKLREEE</sequence>
<evidence type="ECO:0000259" key="11">
    <source>
        <dbReference type="PROSITE" id="PS51371"/>
    </source>
</evidence>
<evidence type="ECO:0000256" key="3">
    <source>
        <dbReference type="ARBA" id="ARBA00022692"/>
    </source>
</evidence>
<dbReference type="Gene3D" id="1.10.3080.10">
    <property type="entry name" value="Clc chloride channel"/>
    <property type="match status" value="1"/>
</dbReference>
<evidence type="ECO:0000256" key="10">
    <source>
        <dbReference type="SAM" id="MobiDB-lite"/>
    </source>
</evidence>
<dbReference type="EMBL" id="MCFA01000041">
    <property type="protein sequence ID" value="ORY13464.1"/>
    <property type="molecule type" value="Genomic_DNA"/>
</dbReference>
<keyword evidence="2 9" id="KW-0813">Transport</keyword>
<keyword evidence="13" id="KW-1185">Reference proteome</keyword>
<feature type="compositionally biased region" description="Basic and acidic residues" evidence="10">
    <location>
        <begin position="17"/>
        <end position="32"/>
    </location>
</feature>
<feature type="transmembrane region" description="Helical" evidence="9">
    <location>
        <begin position="257"/>
        <end position="276"/>
    </location>
</feature>
<dbReference type="PANTHER" id="PTHR45711">
    <property type="entry name" value="CHLORIDE CHANNEL PROTEIN"/>
    <property type="match status" value="1"/>
</dbReference>
<protein>
    <recommendedName>
        <fullName evidence="9">Chloride channel protein</fullName>
    </recommendedName>
</protein>
<keyword evidence="8" id="KW-0129">CBS domain</keyword>
<gene>
    <name evidence="12" type="ORF">BCR34DRAFT_623753</name>
</gene>
<dbReference type="PANTHER" id="PTHR45711:SF3">
    <property type="entry name" value="CLC CHANNEL"/>
    <property type="match status" value="1"/>
</dbReference>
<reference evidence="12 13" key="1">
    <citation type="submission" date="2016-07" db="EMBL/GenBank/DDBJ databases">
        <title>Pervasive Adenine N6-methylation of Active Genes in Fungi.</title>
        <authorList>
            <consortium name="DOE Joint Genome Institute"/>
            <person name="Mondo S.J."/>
            <person name="Dannebaum R.O."/>
            <person name="Kuo R.C."/>
            <person name="Labutti K."/>
            <person name="Haridas S."/>
            <person name="Kuo A."/>
            <person name="Salamov A."/>
            <person name="Ahrendt S.R."/>
            <person name="Lipzen A."/>
            <person name="Sullivan W."/>
            <person name="Andreopoulos W.B."/>
            <person name="Clum A."/>
            <person name="Lindquist E."/>
            <person name="Daum C."/>
            <person name="Ramamoorthy G.K."/>
            <person name="Gryganskyi A."/>
            <person name="Culley D."/>
            <person name="Magnuson J.K."/>
            <person name="James T.Y."/>
            <person name="O'Malley M.A."/>
            <person name="Stajich J.E."/>
            <person name="Spatafora J.W."/>
            <person name="Visel A."/>
            <person name="Grigoriev I.V."/>
        </authorList>
    </citation>
    <scope>NUCLEOTIDE SEQUENCE [LARGE SCALE GENOMIC DNA]</scope>
    <source>
        <strain evidence="12 13">CBS 115471</strain>
    </source>
</reference>
<dbReference type="Pfam" id="PF00654">
    <property type="entry name" value="Voltage_CLC"/>
    <property type="match status" value="1"/>
</dbReference>
<evidence type="ECO:0000256" key="6">
    <source>
        <dbReference type="ARBA" id="ARBA00023136"/>
    </source>
</evidence>
<dbReference type="GO" id="GO:0005769">
    <property type="term" value="C:early endosome"/>
    <property type="evidence" value="ECO:0007669"/>
    <property type="project" value="TreeGrafter"/>
</dbReference>
<dbReference type="InterPro" id="IPR001807">
    <property type="entry name" value="ClC"/>
</dbReference>
<evidence type="ECO:0000256" key="1">
    <source>
        <dbReference type="ARBA" id="ARBA00004141"/>
    </source>
</evidence>
<feature type="transmembrane region" description="Helical" evidence="9">
    <location>
        <begin position="311"/>
        <end position="334"/>
    </location>
</feature>
<dbReference type="PROSITE" id="PS51371">
    <property type="entry name" value="CBS"/>
    <property type="match status" value="1"/>
</dbReference>
<name>A0A1Y1ZTA6_9PLEO</name>
<comment type="caution">
    <text evidence="9">Lacks conserved residue(s) required for the propagation of feature annotation.</text>
</comment>
<dbReference type="GO" id="GO:0005247">
    <property type="term" value="F:voltage-gated chloride channel activity"/>
    <property type="evidence" value="ECO:0007669"/>
    <property type="project" value="TreeGrafter"/>
</dbReference>
<evidence type="ECO:0000256" key="2">
    <source>
        <dbReference type="ARBA" id="ARBA00022448"/>
    </source>
</evidence>
<keyword evidence="7 9" id="KW-0868">Chloride</keyword>
<dbReference type="OrthoDB" id="44789at2759"/>
<evidence type="ECO:0000256" key="5">
    <source>
        <dbReference type="ARBA" id="ARBA00023065"/>
    </source>
</evidence>
<feature type="region of interest" description="Disordered" evidence="10">
    <location>
        <begin position="1"/>
        <end position="32"/>
    </location>
</feature>
<dbReference type="PRINTS" id="PR00762">
    <property type="entry name" value="CLCHANNEL"/>
</dbReference>
<dbReference type="InterPro" id="IPR046342">
    <property type="entry name" value="CBS_dom_sf"/>
</dbReference>
<accession>A0A1Y1ZTA6</accession>
<dbReference type="Proteomes" id="UP000193144">
    <property type="component" value="Unassembled WGS sequence"/>
</dbReference>
<feature type="transmembrane region" description="Helical" evidence="9">
    <location>
        <begin position="427"/>
        <end position="443"/>
    </location>
</feature>
<dbReference type="InterPro" id="IPR000644">
    <property type="entry name" value="CBS_dom"/>
</dbReference>
<dbReference type="InterPro" id="IPR014743">
    <property type="entry name" value="Cl-channel_core"/>
</dbReference>
<keyword evidence="3 9" id="KW-0812">Transmembrane</keyword>
<comment type="caution">
    <text evidence="12">The sequence shown here is derived from an EMBL/GenBank/DDBJ whole genome shotgun (WGS) entry which is preliminary data.</text>
</comment>
<keyword evidence="4 9" id="KW-1133">Transmembrane helix</keyword>
<dbReference type="GO" id="GO:0005886">
    <property type="term" value="C:plasma membrane"/>
    <property type="evidence" value="ECO:0007669"/>
    <property type="project" value="TreeGrafter"/>
</dbReference>